<evidence type="ECO:0000313" key="3">
    <source>
        <dbReference type="Proteomes" id="UP001380601"/>
    </source>
</evidence>
<dbReference type="EMBL" id="JBBWSC010000001">
    <property type="protein sequence ID" value="MEL0537144.1"/>
    <property type="molecule type" value="Genomic_DNA"/>
</dbReference>
<proteinExistence type="predicted"/>
<evidence type="ECO:0000313" key="2">
    <source>
        <dbReference type="EMBL" id="MEL0537144.1"/>
    </source>
</evidence>
<keyword evidence="1" id="KW-0472">Membrane</keyword>
<accession>A0ABU9EUG0</accession>
<gene>
    <name evidence="2" type="ORF">AADA34_00205</name>
</gene>
<keyword evidence="1" id="KW-1133">Transmembrane helix</keyword>
<reference evidence="2 3" key="1">
    <citation type="submission" date="2024-04" db="EMBL/GenBank/DDBJ databases">
        <title>Staphylococcus debuckii a clinical isolate.</title>
        <authorList>
            <person name="Magnan C."/>
            <person name="Plumet L."/>
            <person name="Morsli M."/>
            <person name="Molle V."/>
            <person name="Lavigne J.-P."/>
        </authorList>
    </citation>
    <scope>NUCLEOTIDE SEQUENCE [LARGE SCALE GENOMIC DNA]</scope>
    <source>
        <strain evidence="2 3">NSD001</strain>
    </source>
</reference>
<dbReference type="RefSeq" id="WP_341610877.1">
    <property type="nucleotide sequence ID" value="NZ_JBBWSC010000001.1"/>
</dbReference>
<keyword evidence="3" id="KW-1185">Reference proteome</keyword>
<sequence>MKNTSVYQSKPEETHLAKLPMTGVSTKESKIPGGLLLIFGLTFLGIIVNRKRKDER</sequence>
<feature type="transmembrane region" description="Helical" evidence="1">
    <location>
        <begin position="31"/>
        <end position="48"/>
    </location>
</feature>
<name>A0ABU9EUG0_9STAP</name>
<evidence type="ECO:0008006" key="4">
    <source>
        <dbReference type="Google" id="ProtNLM"/>
    </source>
</evidence>
<comment type="caution">
    <text evidence="2">The sequence shown here is derived from an EMBL/GenBank/DDBJ whole genome shotgun (WGS) entry which is preliminary data.</text>
</comment>
<evidence type="ECO:0000256" key="1">
    <source>
        <dbReference type="SAM" id="Phobius"/>
    </source>
</evidence>
<keyword evidence="1" id="KW-0812">Transmembrane</keyword>
<organism evidence="2 3">
    <name type="scientific">Staphylococcus debuckii</name>
    <dbReference type="NCBI Taxonomy" id="2044912"/>
    <lineage>
        <taxon>Bacteria</taxon>
        <taxon>Bacillati</taxon>
        <taxon>Bacillota</taxon>
        <taxon>Bacilli</taxon>
        <taxon>Bacillales</taxon>
        <taxon>Staphylococcaceae</taxon>
        <taxon>Staphylococcus</taxon>
    </lineage>
</organism>
<dbReference type="Proteomes" id="UP001380601">
    <property type="component" value="Unassembled WGS sequence"/>
</dbReference>
<protein>
    <recommendedName>
        <fullName evidence="4">LPXTG cell wall anchor domain-containing protein</fullName>
    </recommendedName>
</protein>